<dbReference type="SUPFAM" id="SSF90123">
    <property type="entry name" value="ABC transporter transmembrane region"/>
    <property type="match status" value="2"/>
</dbReference>
<dbReference type="CDD" id="cd03250">
    <property type="entry name" value="ABCC_MRP_domain1"/>
    <property type="match status" value="1"/>
</dbReference>
<keyword evidence="14" id="KW-1185">Reference proteome</keyword>
<dbReference type="InterPro" id="IPR036640">
    <property type="entry name" value="ABC1_TM_sf"/>
</dbReference>
<dbReference type="OrthoDB" id="6500128at2759"/>
<dbReference type="Pfam" id="PF24357">
    <property type="entry name" value="TMD0_ABC"/>
    <property type="match status" value="1"/>
</dbReference>
<dbReference type="FunFam" id="3.40.50.300:FF:002145">
    <property type="entry name" value="ABC transporter (MsbA subfamily)"/>
    <property type="match status" value="1"/>
</dbReference>
<keyword evidence="4" id="KW-1003">Cell membrane</keyword>
<comment type="caution">
    <text evidence="13">The sequence shown here is derived from an EMBL/GenBank/DDBJ whole genome shotgun (WGS) entry which is preliminary data.</text>
</comment>
<dbReference type="PANTHER" id="PTHR24223:SF399">
    <property type="entry name" value="ABC TRANSPORTER ATNG"/>
    <property type="match status" value="1"/>
</dbReference>
<dbReference type="InterPro" id="IPR044726">
    <property type="entry name" value="ABCC_6TM_D2"/>
</dbReference>
<dbReference type="InterPro" id="IPR050173">
    <property type="entry name" value="ABC_transporter_C-like"/>
</dbReference>
<accession>A0A8K0PKQ8</accession>
<evidence type="ECO:0000256" key="7">
    <source>
        <dbReference type="ARBA" id="ARBA00022840"/>
    </source>
</evidence>
<organism evidence="13 14">
    <name type="scientific">Elsinoe batatas</name>
    <dbReference type="NCBI Taxonomy" id="2601811"/>
    <lineage>
        <taxon>Eukaryota</taxon>
        <taxon>Fungi</taxon>
        <taxon>Dikarya</taxon>
        <taxon>Ascomycota</taxon>
        <taxon>Pezizomycotina</taxon>
        <taxon>Dothideomycetes</taxon>
        <taxon>Dothideomycetidae</taxon>
        <taxon>Myriangiales</taxon>
        <taxon>Elsinoaceae</taxon>
        <taxon>Elsinoe</taxon>
    </lineage>
</organism>
<keyword evidence="7" id="KW-0067">ATP-binding</keyword>
<name>A0A8K0PKQ8_9PEZI</name>
<dbReference type="PROSITE" id="PS00211">
    <property type="entry name" value="ABC_TRANSPORTER_1"/>
    <property type="match status" value="2"/>
</dbReference>
<dbReference type="CDD" id="cd18579">
    <property type="entry name" value="ABC_6TM_ABCC_D1"/>
    <property type="match status" value="1"/>
</dbReference>
<feature type="domain" description="AAA+ ATPase" evidence="12">
    <location>
        <begin position="624"/>
        <end position="802"/>
    </location>
</feature>
<dbReference type="InterPro" id="IPR003439">
    <property type="entry name" value="ABC_transporter-like_ATP-bd"/>
</dbReference>
<reference evidence="13" key="1">
    <citation type="submission" date="2021-07" db="EMBL/GenBank/DDBJ databases">
        <title>Elsinoe batatas strain:CRI-CJ2 Genome sequencing and assembly.</title>
        <authorList>
            <person name="Huang L."/>
        </authorList>
    </citation>
    <scope>NUCLEOTIDE SEQUENCE</scope>
    <source>
        <strain evidence="13">CRI-CJ2</strain>
    </source>
</reference>
<dbReference type="SMART" id="SM00382">
    <property type="entry name" value="AAA"/>
    <property type="match status" value="2"/>
</dbReference>
<dbReference type="Gene3D" id="1.20.1560.10">
    <property type="entry name" value="ABC transporter type 1, transmembrane domain"/>
    <property type="match status" value="2"/>
</dbReference>
<dbReference type="GO" id="GO:0005524">
    <property type="term" value="F:ATP binding"/>
    <property type="evidence" value="ECO:0007669"/>
    <property type="project" value="UniProtKB-KW"/>
</dbReference>
<evidence type="ECO:0000256" key="3">
    <source>
        <dbReference type="ARBA" id="ARBA00022448"/>
    </source>
</evidence>
<feature type="transmembrane region" description="Helical" evidence="11">
    <location>
        <begin position="95"/>
        <end position="121"/>
    </location>
</feature>
<feature type="transmembrane region" description="Helical" evidence="11">
    <location>
        <begin position="926"/>
        <end position="948"/>
    </location>
</feature>
<evidence type="ECO:0000256" key="1">
    <source>
        <dbReference type="ARBA" id="ARBA00004651"/>
    </source>
</evidence>
<dbReference type="GO" id="GO:0016887">
    <property type="term" value="F:ATP hydrolysis activity"/>
    <property type="evidence" value="ECO:0007669"/>
    <property type="project" value="InterPro"/>
</dbReference>
<keyword evidence="3" id="KW-0813">Transport</keyword>
<feature type="transmembrane region" description="Helical" evidence="11">
    <location>
        <begin position="312"/>
        <end position="334"/>
    </location>
</feature>
<dbReference type="CDD" id="cd18580">
    <property type="entry name" value="ABC_6TM_ABCC_D2"/>
    <property type="match status" value="1"/>
</dbReference>
<evidence type="ECO:0000259" key="12">
    <source>
        <dbReference type="SMART" id="SM00382"/>
    </source>
</evidence>
<keyword evidence="9 11" id="KW-0472">Membrane</keyword>
<feature type="transmembrane region" description="Helical" evidence="11">
    <location>
        <begin position="1022"/>
        <end position="1040"/>
    </location>
</feature>
<feature type="transmembrane region" description="Helical" evidence="11">
    <location>
        <begin position="68"/>
        <end position="89"/>
    </location>
</feature>
<feature type="transmembrane region" description="Helical" evidence="11">
    <location>
        <begin position="160"/>
        <end position="178"/>
    </location>
</feature>
<proteinExistence type="inferred from homology"/>
<keyword evidence="10" id="KW-0325">Glycoprotein</keyword>
<gene>
    <name evidence="13" type="ORF">KVT40_000008</name>
</gene>
<dbReference type="SUPFAM" id="SSF52540">
    <property type="entry name" value="P-loop containing nucleoside triphosphate hydrolases"/>
    <property type="match status" value="2"/>
</dbReference>
<feature type="domain" description="AAA+ ATPase" evidence="12">
    <location>
        <begin position="1231"/>
        <end position="1414"/>
    </location>
</feature>
<evidence type="ECO:0000256" key="6">
    <source>
        <dbReference type="ARBA" id="ARBA00022741"/>
    </source>
</evidence>
<keyword evidence="6" id="KW-0547">Nucleotide-binding</keyword>
<evidence type="ECO:0000256" key="5">
    <source>
        <dbReference type="ARBA" id="ARBA00022692"/>
    </source>
</evidence>
<dbReference type="Pfam" id="PF00005">
    <property type="entry name" value="ABC_tran"/>
    <property type="match status" value="2"/>
</dbReference>
<keyword evidence="8 11" id="KW-1133">Transmembrane helix</keyword>
<dbReference type="FunFam" id="1.20.1560.10:FF:000055">
    <property type="entry name" value="ABC multidrug transporter (Eurofung)"/>
    <property type="match status" value="1"/>
</dbReference>
<feature type="transmembrane region" description="Helical" evidence="11">
    <location>
        <begin position="410"/>
        <end position="433"/>
    </location>
</feature>
<dbReference type="InterPro" id="IPR056227">
    <property type="entry name" value="TMD0_ABC"/>
</dbReference>
<evidence type="ECO:0000256" key="8">
    <source>
        <dbReference type="ARBA" id="ARBA00022989"/>
    </source>
</evidence>
<sequence length="1438" mass="157614">MSSRSCLPAADGVFGPSIDGCRDGFDFTLSFERYLFNLVPSVLFTVAAVPRVWYLARKERCISQSRSEYIKLATIIALGVTQLALLVLWSRDRGLAAWAQSVAACSLSLSTCVVMAPVSYLEQARSLRPSVLLNAYLLVTVILDAAVVRTSWLLDSIPKSITGMQTAALACKLAILILESQHKRNRLVKSVNEKSPEDFSGLYSQSLFWWLNRIMWQGAKMVLSSADLYPISSDIAAKQLSDSFEEYAVTVAAKGQQIHLISAIVSLLRWPIVLAVLPRIALLGLTLCQPLLLRRLLSYLQAGAVNRDANTGYGLIGAYGVVYVGIALVSALYWHRQFRFLTMMRGILTTAIYKKALELEINAEDRAASVTLMSTDVQRIIRGFLDIHDMWANIIQVGVASYLIETQLGTAFVGPLAVAILAIGASLVLARFVTSFQMQWIGKIQERITFITSALGSMKAIKIGGLETIVTQLLHNTRKAELNAAGKFRLLSAVAVCIAQMPMLLSPVITFAIYLGLPASRDTGADVVKVFTSLSLIVLMAEPLFGLVESVMDIVSAFACIARIQTFLQKSSRHGSVSAVTKSMGDRKPTRADESQVIDVRNVTFTWEGSSSPTLHNITATIPARSLTMVIGPIASGKSTLLKGFLGEVRKTTGEMTVHAAGLSWCEQTPWLQNQSIKSNICTFAEFDNEWYHAVVHACDLPRDFDALTNGDETIIGSKGTALSGGQKQRIALARAVYARRQLNILDDVLSQLDAATQKVVFSRLLSDGGLLRRGDTSVVLATHAVHLLPNADHIIMLSSSGTVLGQGTYTNLQQAGVLDHSDFHKSAPSTNGIDSTNPATEDIPATKAAEKAPDPAQKTISDQRRLTGDISIYKYYFSKLDNSILVIFLGLQMGYAFFSTFPYIWLKWWTDTDQQQEVRSNNFYVGIYAALQMAGLLFAGATVIWSFNVMAVSTGTALHDILAKTVMSASFPVLGRIDTGAILTRFSQDIQLIDISLPLALQVVVGNTLICLGQMGLIASASAYIAICYPPLFIIFYYVQKYYLRTSRQMRLLDLEEKAPIYTQFTETIEGLATIRAFNGNAAAVQRNHELVDKSQKPFYLMYAIQRWLALVLDLIVAALAVIIVGVAVGLRDAASPGLTGVSLTQIISFTSALKLLIMFWTQLETSIGAVTRIREFEADTPAEHKPSEVVEPPEAWPEKGTLEMKDVHAQYKAGSQDWALQDIDISVEQGQKVALCGRTGSGKSTMALTWSRLLDEATGSIHIDGLDLSTISRTALRSRLTYIADEPFILLGSVRDNIDIFHVADDEHINLILRKTLLLDVVTAAGGLDAPMSSVILSQGQKQLLNFSRALLKKNGKLVILDEATSSIDQETDKLVQKLIRTEFKDHTVIAIAHRLDTILDFDFVGVMDGGRLVEYGKPSDLLQQQSRFRTLHDST</sequence>
<feature type="transmembrane region" description="Helical" evidence="11">
    <location>
        <begin position="885"/>
        <end position="906"/>
    </location>
</feature>
<dbReference type="FunFam" id="1.20.1560.10:FF:000066">
    <property type="entry name" value="ABC multidrug transporter (Eurofung)"/>
    <property type="match status" value="1"/>
</dbReference>
<evidence type="ECO:0000256" key="4">
    <source>
        <dbReference type="ARBA" id="ARBA00022475"/>
    </source>
</evidence>
<dbReference type="GO" id="GO:0005886">
    <property type="term" value="C:plasma membrane"/>
    <property type="evidence" value="ECO:0007669"/>
    <property type="project" value="UniProtKB-SubCell"/>
</dbReference>
<comment type="subcellular location">
    <subcellularLocation>
        <location evidence="1">Cell membrane</location>
        <topology evidence="1">Multi-pass membrane protein</topology>
    </subcellularLocation>
</comment>
<dbReference type="GO" id="GO:0140359">
    <property type="term" value="F:ABC-type transporter activity"/>
    <property type="evidence" value="ECO:0007669"/>
    <property type="project" value="InterPro"/>
</dbReference>
<evidence type="ECO:0000256" key="9">
    <source>
        <dbReference type="ARBA" id="ARBA00023136"/>
    </source>
</evidence>
<evidence type="ECO:0000313" key="13">
    <source>
        <dbReference type="EMBL" id="KAG8630868.1"/>
    </source>
</evidence>
<dbReference type="Proteomes" id="UP000809789">
    <property type="component" value="Unassembled WGS sequence"/>
</dbReference>
<dbReference type="InterPro" id="IPR027417">
    <property type="entry name" value="P-loop_NTPase"/>
</dbReference>
<feature type="transmembrane region" description="Helical" evidence="11">
    <location>
        <begin position="34"/>
        <end position="56"/>
    </location>
</feature>
<dbReference type="InterPro" id="IPR011527">
    <property type="entry name" value="ABC1_TM_dom"/>
</dbReference>
<dbReference type="Pfam" id="PF00664">
    <property type="entry name" value="ABC_membrane"/>
    <property type="match status" value="2"/>
</dbReference>
<protein>
    <recommendedName>
        <fullName evidence="12">AAA+ ATPase domain-containing protein</fullName>
    </recommendedName>
</protein>
<dbReference type="PANTHER" id="PTHR24223">
    <property type="entry name" value="ATP-BINDING CASSETTE SUB-FAMILY C"/>
    <property type="match status" value="1"/>
</dbReference>
<evidence type="ECO:0000256" key="11">
    <source>
        <dbReference type="SAM" id="Phobius"/>
    </source>
</evidence>
<feature type="transmembrane region" description="Helical" evidence="11">
    <location>
        <begin position="488"/>
        <end position="517"/>
    </location>
</feature>
<feature type="transmembrane region" description="Helical" evidence="11">
    <location>
        <begin position="1109"/>
        <end position="1132"/>
    </location>
</feature>
<evidence type="ECO:0000256" key="10">
    <source>
        <dbReference type="ARBA" id="ARBA00023180"/>
    </source>
</evidence>
<feature type="transmembrane region" description="Helical" evidence="11">
    <location>
        <begin position="133"/>
        <end position="154"/>
    </location>
</feature>
<dbReference type="InterPro" id="IPR044746">
    <property type="entry name" value="ABCC_6TM_D1"/>
</dbReference>
<dbReference type="Gene3D" id="3.40.50.300">
    <property type="entry name" value="P-loop containing nucleotide triphosphate hydrolases"/>
    <property type="match status" value="2"/>
</dbReference>
<dbReference type="EMBL" id="JAESVG020000001">
    <property type="protein sequence ID" value="KAG8630868.1"/>
    <property type="molecule type" value="Genomic_DNA"/>
</dbReference>
<dbReference type="CDD" id="cd03244">
    <property type="entry name" value="ABCC_MRP_domain2"/>
    <property type="match status" value="1"/>
</dbReference>
<feature type="transmembrane region" description="Helical" evidence="11">
    <location>
        <begin position="272"/>
        <end position="292"/>
    </location>
</feature>
<evidence type="ECO:0000256" key="2">
    <source>
        <dbReference type="ARBA" id="ARBA00009726"/>
    </source>
</evidence>
<comment type="similarity">
    <text evidence="2">Belongs to the ABC transporter superfamily. ABCC family. Conjugate transporter (TC 3.A.1.208) subfamily.</text>
</comment>
<dbReference type="InterPro" id="IPR017871">
    <property type="entry name" value="ABC_transporter-like_CS"/>
</dbReference>
<evidence type="ECO:0000313" key="14">
    <source>
        <dbReference type="Proteomes" id="UP000809789"/>
    </source>
</evidence>
<keyword evidence="5 11" id="KW-0812">Transmembrane</keyword>
<dbReference type="InterPro" id="IPR003593">
    <property type="entry name" value="AAA+_ATPase"/>
</dbReference>